<accession>A0AAD2H327</accession>
<dbReference type="EMBL" id="CAVNYO010000134">
    <property type="protein sequence ID" value="CAK5267780.1"/>
    <property type="molecule type" value="Genomic_DNA"/>
</dbReference>
<reference evidence="2" key="1">
    <citation type="submission" date="2023-11" db="EMBL/GenBank/DDBJ databases">
        <authorList>
            <person name="De Vega J J."/>
            <person name="De Vega J J."/>
        </authorList>
    </citation>
    <scope>NUCLEOTIDE SEQUENCE</scope>
</reference>
<comment type="caution">
    <text evidence="2">The sequence shown here is derived from an EMBL/GenBank/DDBJ whole genome shotgun (WGS) entry which is preliminary data.</text>
</comment>
<dbReference type="Gene3D" id="3.30.420.10">
    <property type="entry name" value="Ribonuclease H-like superfamily/Ribonuclease H"/>
    <property type="match status" value="1"/>
</dbReference>
<proteinExistence type="predicted"/>
<keyword evidence="3" id="KW-1185">Reference proteome</keyword>
<feature type="domain" description="Tc1-like transposase DDE" evidence="1">
    <location>
        <begin position="148"/>
        <end position="296"/>
    </location>
</feature>
<dbReference type="InterPro" id="IPR009057">
    <property type="entry name" value="Homeodomain-like_sf"/>
</dbReference>
<organism evidence="2 3">
    <name type="scientific">Mycena citricolor</name>
    <dbReference type="NCBI Taxonomy" id="2018698"/>
    <lineage>
        <taxon>Eukaryota</taxon>
        <taxon>Fungi</taxon>
        <taxon>Dikarya</taxon>
        <taxon>Basidiomycota</taxon>
        <taxon>Agaricomycotina</taxon>
        <taxon>Agaricomycetes</taxon>
        <taxon>Agaricomycetidae</taxon>
        <taxon>Agaricales</taxon>
        <taxon>Marasmiineae</taxon>
        <taxon>Mycenaceae</taxon>
        <taxon>Mycena</taxon>
    </lineage>
</organism>
<dbReference type="InterPro" id="IPR036397">
    <property type="entry name" value="RNaseH_sf"/>
</dbReference>
<gene>
    <name evidence="2" type="ORF">MYCIT1_LOCUS10584</name>
</gene>
<evidence type="ECO:0000313" key="2">
    <source>
        <dbReference type="EMBL" id="CAK5267780.1"/>
    </source>
</evidence>
<evidence type="ECO:0000313" key="3">
    <source>
        <dbReference type="Proteomes" id="UP001295794"/>
    </source>
</evidence>
<dbReference type="SUPFAM" id="SSF46689">
    <property type="entry name" value="Homeodomain-like"/>
    <property type="match status" value="1"/>
</dbReference>
<protein>
    <recommendedName>
        <fullName evidence="1">Tc1-like transposase DDE domain-containing protein</fullName>
    </recommendedName>
</protein>
<evidence type="ECO:0000259" key="1">
    <source>
        <dbReference type="Pfam" id="PF13358"/>
    </source>
</evidence>
<dbReference type="InterPro" id="IPR052338">
    <property type="entry name" value="Transposase_5"/>
</dbReference>
<dbReference type="PANTHER" id="PTHR23022">
    <property type="entry name" value="TRANSPOSABLE ELEMENT-RELATED"/>
    <property type="match status" value="1"/>
</dbReference>
<dbReference type="Proteomes" id="UP001295794">
    <property type="component" value="Unassembled WGS sequence"/>
</dbReference>
<dbReference type="PANTHER" id="PTHR23022:SF134">
    <property type="entry name" value="TRANSPOSABLE ELEMENT TC1 TRANSPOSASE"/>
    <property type="match status" value="1"/>
</dbReference>
<dbReference type="Pfam" id="PF13358">
    <property type="entry name" value="DDE_3"/>
    <property type="match status" value="1"/>
</dbReference>
<name>A0AAD2H327_9AGAR</name>
<sequence length="343" mass="40171">MAPNLSPTKKAKIVEWTRDGRSHKWIREHLTGRHDISDSTIYWIQRDYSEKENYYDVGHSPGRPRKLQARDMRKAVRSLGNQTVTNATELKDAFFPDVSVKTIKRNLRIAGLEAHIRRPIPFISALNLKRRKEWGESHVHWQVEDWKRVLFSDESIFRLFGSDGIEWCWRKPSERLDPRFTKKRVKHGGGKITVWGMITPHGLGRLVRIDGNLNKELYREILKDDLLGTLDDLDLDPRDYIFQQDNDPKHTARIVTTWFAENHIAVLPWPASSPDMNIIEHVWSHLDKKVRKRKPLPSNVEQLWTALQEEWARIDEGYIESLYDSMPRRIRALIAAKGGNTSY</sequence>
<dbReference type="GO" id="GO:0003676">
    <property type="term" value="F:nucleic acid binding"/>
    <property type="evidence" value="ECO:0007669"/>
    <property type="project" value="InterPro"/>
</dbReference>
<dbReference type="InterPro" id="IPR038717">
    <property type="entry name" value="Tc1-like_DDE_dom"/>
</dbReference>
<dbReference type="AlphaFoldDB" id="A0AAD2H327"/>